<keyword evidence="1" id="KW-1133">Transmembrane helix</keyword>
<sequence length="113" mass="12806">MTKFSDDDRDLVDFLCQHRPKIPPASPDLSQQILQQVENLPIQPLPHRSRLWLVTPVIAAGLIAALFSWVLVPAKPSEAELATLQTFIESNWQGTVSEYPKSDLWYFTDLTSD</sequence>
<evidence type="ECO:0000256" key="1">
    <source>
        <dbReference type="SAM" id="Phobius"/>
    </source>
</evidence>
<keyword evidence="1" id="KW-0812">Transmembrane</keyword>
<dbReference type="EMBL" id="JAECZA010000227">
    <property type="protein sequence ID" value="MBH8576206.1"/>
    <property type="molecule type" value="Genomic_DNA"/>
</dbReference>
<comment type="caution">
    <text evidence="2">The sequence shown here is derived from an EMBL/GenBank/DDBJ whole genome shotgun (WGS) entry which is preliminary data.</text>
</comment>
<name>A0A8J7LGF0_9NOST</name>
<proteinExistence type="predicted"/>
<organism evidence="2 3">
    <name type="scientific">Dendronalium phyllosphericum CENA369</name>
    <dbReference type="NCBI Taxonomy" id="1725256"/>
    <lineage>
        <taxon>Bacteria</taxon>
        <taxon>Bacillati</taxon>
        <taxon>Cyanobacteriota</taxon>
        <taxon>Cyanophyceae</taxon>
        <taxon>Nostocales</taxon>
        <taxon>Nostocaceae</taxon>
        <taxon>Dendronalium</taxon>
        <taxon>Dendronalium phyllosphericum</taxon>
    </lineage>
</organism>
<keyword evidence="3" id="KW-1185">Reference proteome</keyword>
<dbReference type="Proteomes" id="UP000662314">
    <property type="component" value="Unassembled WGS sequence"/>
</dbReference>
<evidence type="ECO:0000313" key="3">
    <source>
        <dbReference type="Proteomes" id="UP000662314"/>
    </source>
</evidence>
<gene>
    <name evidence="2" type="ORF">I8752_25085</name>
</gene>
<reference evidence="2 3" key="1">
    <citation type="journal article" date="2021" name="Int. J. Syst. Evol. Microbiol.">
        <title>Amazonocrinis nigriterrae gen. nov., sp. nov., Atlanticothrix silvestris gen. nov., sp. nov. and Dendronalium phyllosphericum gen. nov., sp. nov., nostocacean cyanobacteria from Brazilian environments.</title>
        <authorList>
            <person name="Alvarenga D.O."/>
            <person name="Andreote A.P.D."/>
            <person name="Branco L.H.Z."/>
            <person name="Delbaje E."/>
            <person name="Cruz R.B."/>
            <person name="Varani A.M."/>
            <person name="Fiore M.F."/>
        </authorList>
    </citation>
    <scope>NUCLEOTIDE SEQUENCE [LARGE SCALE GENOMIC DNA]</scope>
    <source>
        <strain evidence="2 3">CENA369</strain>
    </source>
</reference>
<evidence type="ECO:0000313" key="2">
    <source>
        <dbReference type="EMBL" id="MBH8576206.1"/>
    </source>
</evidence>
<feature type="transmembrane region" description="Helical" evidence="1">
    <location>
        <begin position="51"/>
        <end position="72"/>
    </location>
</feature>
<dbReference type="AlphaFoldDB" id="A0A8J7LGF0"/>
<keyword evidence="1" id="KW-0472">Membrane</keyword>
<accession>A0A8J7LGF0</accession>
<dbReference type="RefSeq" id="WP_214434945.1">
    <property type="nucleotide sequence ID" value="NZ_CAWPUQ010000154.1"/>
</dbReference>
<protein>
    <submittedName>
        <fullName evidence="2">Uncharacterized protein</fullName>
    </submittedName>
</protein>